<organism evidence="1">
    <name type="scientific">Populus trichocarpa</name>
    <name type="common">Western balsam poplar</name>
    <name type="synonym">Populus balsamifera subsp. trichocarpa</name>
    <dbReference type="NCBI Taxonomy" id="3694"/>
    <lineage>
        <taxon>Eukaryota</taxon>
        <taxon>Viridiplantae</taxon>
        <taxon>Streptophyta</taxon>
        <taxon>Embryophyta</taxon>
        <taxon>Tracheophyta</taxon>
        <taxon>Spermatophyta</taxon>
        <taxon>Magnoliopsida</taxon>
        <taxon>eudicotyledons</taxon>
        <taxon>Gunneridae</taxon>
        <taxon>Pentapetalae</taxon>
        <taxon>rosids</taxon>
        <taxon>fabids</taxon>
        <taxon>Malpighiales</taxon>
        <taxon>Salicaceae</taxon>
        <taxon>Saliceae</taxon>
        <taxon>Populus</taxon>
    </lineage>
</organism>
<protein>
    <submittedName>
        <fullName evidence="1">Uncharacterized protein</fullName>
    </submittedName>
</protein>
<dbReference type="AlphaFoldDB" id="A9PGN1"/>
<accession>A9PGN1</accession>
<name>A9PGN1_POPTR</name>
<reference evidence="1" key="1">
    <citation type="journal article" date="2008" name="BMC Genomics">
        <title>Analysis of 4,664 high-quality sequence-finished poplar full-length cDNA clones and their utility for the discovery of genes responding to insect feeding.</title>
        <authorList>
            <person name="Ralph S.G."/>
            <person name="Chun H.J."/>
            <person name="Cooper D."/>
            <person name="Kirkpatrick R."/>
            <person name="Kolosova N."/>
            <person name="Gunter L."/>
            <person name="Tuskan G.A."/>
            <person name="Douglas C.J."/>
            <person name="Holt R.A."/>
            <person name="Jones S.J."/>
            <person name="Marra M.A."/>
            <person name="Bohlmann J."/>
        </authorList>
    </citation>
    <scope>NUCLEOTIDE SEQUENCE</scope>
    <source>
        <tissue evidence="1">Young and mature leaves</tissue>
    </source>
</reference>
<sequence>MVLLMLHWIMPMDGWYLRKQGTYIPQMNLKLHLTLGLPSALTCIMRQYVPLGFHRIPTRRKKVLRKGERGNNKSKSLRST</sequence>
<dbReference type="EMBL" id="EF147521">
    <property type="protein sequence ID" value="ABK95534.1"/>
    <property type="molecule type" value="mRNA"/>
</dbReference>
<evidence type="ECO:0000313" key="1">
    <source>
        <dbReference type="EMBL" id="ABK95534.1"/>
    </source>
</evidence>
<proteinExistence type="evidence at transcript level"/>